<dbReference type="Proteomes" id="UP000004123">
    <property type="component" value="Unassembled WGS sequence"/>
</dbReference>
<comment type="catalytic activity">
    <reaction evidence="6">
        <text>Endohydrolysis of (1-&gt;4)-alpha-D-glucosidic linkages in polysaccharides containing three or more (1-&gt;4)-alpha-linked D-glucose units.</text>
        <dbReference type="EC" id="3.2.1.1"/>
    </reaction>
</comment>
<dbReference type="GO" id="GO:0005975">
    <property type="term" value="P:carbohydrate metabolic process"/>
    <property type="evidence" value="ECO:0007669"/>
    <property type="project" value="InterPro"/>
</dbReference>
<dbReference type="InterPro" id="IPR006046">
    <property type="entry name" value="Alpha_amylase"/>
</dbReference>
<keyword evidence="7" id="KW-0472">Membrane</keyword>
<gene>
    <name evidence="9" type="primary">amyA</name>
    <name evidence="9" type="ORF">HMPREF9144_0615</name>
</gene>
<evidence type="ECO:0000256" key="3">
    <source>
        <dbReference type="ARBA" id="ARBA00023277"/>
    </source>
</evidence>
<dbReference type="CDD" id="cd11314">
    <property type="entry name" value="AmyAc_arch_bac_plant_AmyA"/>
    <property type="match status" value="1"/>
</dbReference>
<comment type="caution">
    <text evidence="9">The sequence shown here is derived from an EMBL/GenBank/DDBJ whole genome shotgun (WGS) entry which is preliminary data.</text>
</comment>
<reference evidence="9 10" key="1">
    <citation type="submission" date="2011-04" db="EMBL/GenBank/DDBJ databases">
        <authorList>
            <person name="Muzny D."/>
            <person name="Qin X."/>
            <person name="Deng J."/>
            <person name="Jiang H."/>
            <person name="Liu Y."/>
            <person name="Qu J."/>
            <person name="Song X.-Z."/>
            <person name="Zhang L."/>
            <person name="Thornton R."/>
            <person name="Coyle M."/>
            <person name="Francisco L."/>
            <person name="Jackson L."/>
            <person name="Javaid M."/>
            <person name="Korchina V."/>
            <person name="Kovar C."/>
            <person name="Mata R."/>
            <person name="Mathew T."/>
            <person name="Ngo R."/>
            <person name="Nguyen L."/>
            <person name="Nguyen N."/>
            <person name="Okwuonu G."/>
            <person name="Ongeri F."/>
            <person name="Pham C."/>
            <person name="Simmons D."/>
            <person name="Wilczek-Boney K."/>
            <person name="Hale W."/>
            <person name="Jakkamsetti A."/>
            <person name="Pham P."/>
            <person name="Ruth R."/>
            <person name="San Lucas F."/>
            <person name="Warren J."/>
            <person name="Zhang J."/>
            <person name="Zhao Z."/>
            <person name="Zhou C."/>
            <person name="Zhu D."/>
            <person name="Lee S."/>
            <person name="Bess C."/>
            <person name="Blankenburg K."/>
            <person name="Forbes L."/>
            <person name="Fu Q."/>
            <person name="Gubbala S."/>
            <person name="Hirani K."/>
            <person name="Jayaseelan J.C."/>
            <person name="Lara F."/>
            <person name="Munidasa M."/>
            <person name="Palculict T."/>
            <person name="Patil S."/>
            <person name="Pu L.-L."/>
            <person name="Saada N."/>
            <person name="Tang L."/>
            <person name="Weissenberger G."/>
            <person name="Zhu Y."/>
            <person name="Hemphill L."/>
            <person name="Shang Y."/>
            <person name="Youmans B."/>
            <person name="Ayvaz T."/>
            <person name="Ross M."/>
            <person name="Santibanez J."/>
            <person name="Aqrawi P."/>
            <person name="Gross S."/>
            <person name="Joshi V."/>
            <person name="Fowler G."/>
            <person name="Nazareth L."/>
            <person name="Reid J."/>
            <person name="Worley K."/>
            <person name="Petrosino J."/>
            <person name="Highlander S."/>
            <person name="Gibbs R."/>
        </authorList>
    </citation>
    <scope>NUCLEOTIDE SEQUENCE [LARGE SCALE GENOMIC DNA]</scope>
    <source>
        <strain evidence="9 10">ATCC 700821</strain>
    </source>
</reference>
<evidence type="ECO:0000313" key="9">
    <source>
        <dbReference type="EMBL" id="EGQ20890.1"/>
    </source>
</evidence>
<keyword evidence="4 6" id="KW-0326">Glycosidase</keyword>
<protein>
    <recommendedName>
        <fullName evidence="6">Alpha-amylase</fullName>
        <ecNumber evidence="6">3.2.1.1</ecNumber>
    </recommendedName>
</protein>
<evidence type="ECO:0000259" key="8">
    <source>
        <dbReference type="SMART" id="SM00642"/>
    </source>
</evidence>
<keyword evidence="7" id="KW-0812">Transmembrane</keyword>
<dbReference type="eggNOG" id="COG0366">
    <property type="taxonomic scope" value="Bacteria"/>
</dbReference>
<dbReference type="InterPro" id="IPR006047">
    <property type="entry name" value="GH13_cat_dom"/>
</dbReference>
<dbReference type="Pfam" id="PF13290">
    <property type="entry name" value="CHB_HEX_C_1"/>
    <property type="match status" value="1"/>
</dbReference>
<accession>F9DG25</accession>
<organism evidence="9 10">
    <name type="scientific">Prevotella pallens ATCC 700821</name>
    <dbReference type="NCBI Taxonomy" id="997353"/>
    <lineage>
        <taxon>Bacteria</taxon>
        <taxon>Pseudomonadati</taxon>
        <taxon>Bacteroidota</taxon>
        <taxon>Bacteroidia</taxon>
        <taxon>Bacteroidales</taxon>
        <taxon>Prevotellaceae</taxon>
        <taxon>Prevotella</taxon>
    </lineage>
</organism>
<sequence length="688" mass="76618">MQTYKQLELKQIKIIIMKRISTLFSLLCIAATMFAQGWKANYGGVMLQGFYWDSYQDSKWTNLETQAKDLAAYFNLVWLPQSAQARNTPSMGYDDYYWFSNYNSSFGNEAELLSLIGTFKANGINTIADVVINHRATTAGWFDFPTETYNNVTYTMTSEDVAKNDDGGKALTEAQKEGVQLSSNLDSGEDWDGMRDLDHNSINVQNTVKAYLQMLKDKFGYAGFRYDMVKGYAGKFTALYNKASQPEFSVGEYWDGDINKVKAWIESTKIDGVPTSAAFDFPLRYTVRDAVNNGNWAALDGVGLAKEANYARYAITFVENHDTEDRGGNNHQDPIKKDTLAANAYILAMPGTPCIFLKHYKTYKNDIKNMISVRKLIGINNESKAVKYSNGTDFYAFTTTGTNGAMLTVVGPAKSFTNTNRWEKLTGGYHWAYYVEKNKANIVWANLASGTYDGEQNVTLTKISNNANAQIVYTTDGTEPTANSKKATNGQQLTIPVGITVLKVGLLVDGTVKNIITRNYNIIDFKPYNIKVYVNADNAGTAWASAQTTNVHPSINFWIWGGTHTTVKGTWPGDAVTTIETVDGKKWLTKEFLITTSNDAVNFVFSVGTGTPQTVDIENIKTTTFINISSEKTDTKHKVNVVTTNIENIVSKHTANPNTYYYTISGQRITKPTQSGIYIHNGKKVLIK</sequence>
<evidence type="ECO:0000256" key="6">
    <source>
        <dbReference type="RuleBase" id="RU361134"/>
    </source>
</evidence>
<dbReference type="PANTHER" id="PTHR43447">
    <property type="entry name" value="ALPHA-AMYLASE"/>
    <property type="match status" value="1"/>
</dbReference>
<dbReference type="EMBL" id="AFPY01000025">
    <property type="protein sequence ID" value="EGQ20890.1"/>
    <property type="molecule type" value="Genomic_DNA"/>
</dbReference>
<dbReference type="PRINTS" id="PR00110">
    <property type="entry name" value="ALPHAAMYLASE"/>
</dbReference>
<keyword evidence="7" id="KW-1133">Transmembrane helix</keyword>
<evidence type="ECO:0000313" key="10">
    <source>
        <dbReference type="Proteomes" id="UP000004123"/>
    </source>
</evidence>
<dbReference type="InterPro" id="IPR017853">
    <property type="entry name" value="GH"/>
</dbReference>
<comment type="similarity">
    <text evidence="1 5">Belongs to the glycosyl hydrolase 13 family.</text>
</comment>
<evidence type="ECO:0000256" key="1">
    <source>
        <dbReference type="ARBA" id="ARBA00008061"/>
    </source>
</evidence>
<feature type="transmembrane region" description="Helical" evidence="7">
    <location>
        <begin position="20"/>
        <end position="38"/>
    </location>
</feature>
<dbReference type="Pfam" id="PF00128">
    <property type="entry name" value="Alpha-amylase"/>
    <property type="match status" value="1"/>
</dbReference>
<dbReference type="InterPro" id="IPR059177">
    <property type="entry name" value="GH29D-like_dom"/>
</dbReference>
<dbReference type="EC" id="3.2.1.1" evidence="6"/>
<keyword evidence="2 6" id="KW-0378">Hydrolase</keyword>
<dbReference type="GO" id="GO:0004556">
    <property type="term" value="F:alpha-amylase activity"/>
    <property type="evidence" value="ECO:0007669"/>
    <property type="project" value="UniProtKB-UniRule"/>
</dbReference>
<feature type="domain" description="Glycosyl hydrolase family 13 catalytic" evidence="8">
    <location>
        <begin position="44"/>
        <end position="374"/>
    </location>
</feature>
<evidence type="ECO:0000256" key="5">
    <source>
        <dbReference type="RuleBase" id="RU003615"/>
    </source>
</evidence>
<dbReference type="Gene3D" id="3.20.20.80">
    <property type="entry name" value="Glycosidases"/>
    <property type="match status" value="1"/>
</dbReference>
<name>F9DG25_9BACT</name>
<evidence type="ECO:0000256" key="4">
    <source>
        <dbReference type="ARBA" id="ARBA00023295"/>
    </source>
</evidence>
<dbReference type="SMART" id="SM00642">
    <property type="entry name" value="Aamy"/>
    <property type="match status" value="1"/>
</dbReference>
<dbReference type="STRING" id="997353.HMPREF9144_0615"/>
<dbReference type="GO" id="GO:0043169">
    <property type="term" value="F:cation binding"/>
    <property type="evidence" value="ECO:0007669"/>
    <property type="project" value="InterPro"/>
</dbReference>
<keyword evidence="3 6" id="KW-0119">Carbohydrate metabolism</keyword>
<proteinExistence type="inferred from homology"/>
<dbReference type="HOGENOM" id="CLU_017998_0_0_10"/>
<dbReference type="SUPFAM" id="SSF51445">
    <property type="entry name" value="(Trans)glycosidases"/>
    <property type="match status" value="1"/>
</dbReference>
<dbReference type="AlphaFoldDB" id="F9DG25"/>
<evidence type="ECO:0000256" key="7">
    <source>
        <dbReference type="SAM" id="Phobius"/>
    </source>
</evidence>
<evidence type="ECO:0000256" key="2">
    <source>
        <dbReference type="ARBA" id="ARBA00022801"/>
    </source>
</evidence>